<dbReference type="GO" id="GO:0019838">
    <property type="term" value="F:growth factor binding"/>
    <property type="evidence" value="ECO:0007669"/>
    <property type="project" value="UniProtKB-KW"/>
</dbReference>
<keyword evidence="3" id="KW-0964">Secreted</keyword>
<comment type="similarity">
    <text evidence="2">Belongs to the fibroblast growth factor-binding protein family.</text>
</comment>
<keyword evidence="4 8" id="KW-0732">Signal</keyword>
<dbReference type="Proteomes" id="UP000472267">
    <property type="component" value="Chromosome 2"/>
</dbReference>
<reference evidence="9" key="3">
    <citation type="submission" date="2025-09" db="UniProtKB">
        <authorList>
            <consortium name="Ensembl"/>
        </authorList>
    </citation>
    <scope>IDENTIFICATION</scope>
</reference>
<dbReference type="OMA" id="MCRKATD"/>
<comment type="subcellular location">
    <subcellularLocation>
        <location evidence="1">Secreted</location>
    </subcellularLocation>
</comment>
<accession>A0A672G6C0</accession>
<keyword evidence="6" id="KW-0340">Growth factor binding</keyword>
<evidence type="ECO:0000256" key="3">
    <source>
        <dbReference type="ARBA" id="ARBA00022525"/>
    </source>
</evidence>
<evidence type="ECO:0000256" key="8">
    <source>
        <dbReference type="SAM" id="SignalP"/>
    </source>
</evidence>
<feature type="signal peptide" evidence="8">
    <location>
        <begin position="1"/>
        <end position="27"/>
    </location>
</feature>
<proteinExistence type="inferred from homology"/>
<dbReference type="PANTHER" id="PTHR15258">
    <property type="entry name" value="FGF BINDING PROTEIN-RELATED"/>
    <property type="match status" value="1"/>
</dbReference>
<keyword evidence="10" id="KW-1185">Reference proteome</keyword>
<feature type="compositionally biased region" description="Polar residues" evidence="7">
    <location>
        <begin position="133"/>
        <end position="142"/>
    </location>
</feature>
<dbReference type="Ensembl" id="ENSSFAT00005015053.1">
    <property type="protein sequence ID" value="ENSSFAP00005014451.1"/>
    <property type="gene ID" value="ENSSFAG00005007767.1"/>
</dbReference>
<feature type="compositionally biased region" description="Low complexity" evidence="7">
    <location>
        <begin position="175"/>
        <end position="185"/>
    </location>
</feature>
<reference evidence="9" key="1">
    <citation type="submission" date="2019-06" db="EMBL/GenBank/DDBJ databases">
        <authorList>
            <consortium name="Wellcome Sanger Institute Data Sharing"/>
        </authorList>
    </citation>
    <scope>NUCLEOTIDE SEQUENCE [LARGE SCALE GENOMIC DNA]</scope>
</reference>
<evidence type="ECO:0000313" key="10">
    <source>
        <dbReference type="Proteomes" id="UP000472267"/>
    </source>
</evidence>
<sequence length="220" mass="24614">MKIAHNYVICMITAALLLACCLGPAQAQSIWDNPITFNSKAKDACTMAVTGQGEYTKLRLLCQSSKRSYWCEYLGKPYACRAYNKNPRHFFVQMMWVLRKHPNACQGPRSIKPHMCRKEPSDDSQMVFTAASFAQSEASPRTAQRPGVQPARPRPDTTGPGSARRAAAKVRVPPRARTTQRAAARPTPPPTESHAKRLARQYCWRSMRGVCSFIIGFIPK</sequence>
<dbReference type="AlphaFoldDB" id="A0A672G6C0"/>
<feature type="region of interest" description="Disordered" evidence="7">
    <location>
        <begin position="133"/>
        <end position="195"/>
    </location>
</feature>
<dbReference type="PANTHER" id="PTHR15258:SF1">
    <property type="entry name" value="FIBROBLAST GROWTH FACTOR-BINDING PROTEIN 2"/>
    <property type="match status" value="1"/>
</dbReference>
<protein>
    <submittedName>
        <fullName evidence="9">Fibroblast growth factor binding protein 2a</fullName>
    </submittedName>
</protein>
<evidence type="ECO:0000256" key="2">
    <source>
        <dbReference type="ARBA" id="ARBA00008326"/>
    </source>
</evidence>
<dbReference type="Pfam" id="PF06473">
    <property type="entry name" value="FGF-BP1"/>
    <property type="match status" value="1"/>
</dbReference>
<name>A0A672G6C0_SALFA</name>
<dbReference type="PROSITE" id="PS51257">
    <property type="entry name" value="PROKAR_LIPOPROTEIN"/>
    <property type="match status" value="1"/>
</dbReference>
<evidence type="ECO:0000313" key="9">
    <source>
        <dbReference type="Ensembl" id="ENSSFAP00005014451.1"/>
    </source>
</evidence>
<keyword evidence="5" id="KW-1015">Disulfide bond</keyword>
<evidence type="ECO:0000256" key="1">
    <source>
        <dbReference type="ARBA" id="ARBA00004613"/>
    </source>
</evidence>
<organism evidence="9 10">
    <name type="scientific">Salarias fasciatus</name>
    <name type="common">Jewelled blenny</name>
    <name type="synonym">Blennius fasciatus</name>
    <dbReference type="NCBI Taxonomy" id="181472"/>
    <lineage>
        <taxon>Eukaryota</taxon>
        <taxon>Metazoa</taxon>
        <taxon>Chordata</taxon>
        <taxon>Craniata</taxon>
        <taxon>Vertebrata</taxon>
        <taxon>Euteleostomi</taxon>
        <taxon>Actinopterygii</taxon>
        <taxon>Neopterygii</taxon>
        <taxon>Teleostei</taxon>
        <taxon>Neoteleostei</taxon>
        <taxon>Acanthomorphata</taxon>
        <taxon>Ovalentaria</taxon>
        <taxon>Blenniimorphae</taxon>
        <taxon>Blenniiformes</taxon>
        <taxon>Blennioidei</taxon>
        <taxon>Blenniidae</taxon>
        <taxon>Salariinae</taxon>
        <taxon>Salarias</taxon>
    </lineage>
</organism>
<dbReference type="InParanoid" id="A0A672G6C0"/>
<dbReference type="GO" id="GO:0005576">
    <property type="term" value="C:extracellular region"/>
    <property type="evidence" value="ECO:0007669"/>
    <property type="project" value="UniProtKB-SubCell"/>
</dbReference>
<evidence type="ECO:0000256" key="5">
    <source>
        <dbReference type="ARBA" id="ARBA00023157"/>
    </source>
</evidence>
<dbReference type="GO" id="GO:0007267">
    <property type="term" value="P:cell-cell signaling"/>
    <property type="evidence" value="ECO:0007669"/>
    <property type="project" value="TreeGrafter"/>
</dbReference>
<reference evidence="9" key="2">
    <citation type="submission" date="2025-08" db="UniProtKB">
        <authorList>
            <consortium name="Ensembl"/>
        </authorList>
    </citation>
    <scope>IDENTIFICATION</scope>
</reference>
<feature type="chain" id="PRO_5025331620" evidence="8">
    <location>
        <begin position="28"/>
        <end position="220"/>
    </location>
</feature>
<dbReference type="InterPro" id="IPR010510">
    <property type="entry name" value="FGF1-bd"/>
</dbReference>
<evidence type="ECO:0000256" key="4">
    <source>
        <dbReference type="ARBA" id="ARBA00022729"/>
    </source>
</evidence>
<evidence type="ECO:0000256" key="6">
    <source>
        <dbReference type="ARBA" id="ARBA00023183"/>
    </source>
</evidence>
<evidence type="ECO:0000256" key="7">
    <source>
        <dbReference type="SAM" id="MobiDB-lite"/>
    </source>
</evidence>